<evidence type="ECO:0000256" key="1">
    <source>
        <dbReference type="SAM" id="Phobius"/>
    </source>
</evidence>
<keyword evidence="1" id="KW-1133">Transmembrane helix</keyword>
<evidence type="ECO:0000313" key="2">
    <source>
        <dbReference type="EMBL" id="MPM52491.1"/>
    </source>
</evidence>
<dbReference type="EMBL" id="VSSQ01013885">
    <property type="protein sequence ID" value="MPM52491.1"/>
    <property type="molecule type" value="Genomic_DNA"/>
</dbReference>
<feature type="transmembrane region" description="Helical" evidence="1">
    <location>
        <begin position="16"/>
        <end position="37"/>
    </location>
</feature>
<keyword evidence="1" id="KW-0472">Membrane</keyword>
<dbReference type="InterPro" id="IPR024419">
    <property type="entry name" value="YvrJ"/>
</dbReference>
<gene>
    <name evidence="2" type="ORF">SDC9_99250</name>
</gene>
<name>A0A645AJM3_9ZZZZ</name>
<reference evidence="2" key="1">
    <citation type="submission" date="2019-08" db="EMBL/GenBank/DDBJ databases">
        <authorList>
            <person name="Kucharzyk K."/>
            <person name="Murdoch R.W."/>
            <person name="Higgins S."/>
            <person name="Loffler F."/>
        </authorList>
    </citation>
    <scope>NUCLEOTIDE SEQUENCE</scope>
</reference>
<comment type="caution">
    <text evidence="2">The sequence shown here is derived from an EMBL/GenBank/DDBJ whole genome shotgun (WGS) entry which is preliminary data.</text>
</comment>
<protein>
    <recommendedName>
        <fullName evidence="3">YvrJ family protein</fullName>
    </recommendedName>
</protein>
<organism evidence="2">
    <name type="scientific">bioreactor metagenome</name>
    <dbReference type="NCBI Taxonomy" id="1076179"/>
    <lineage>
        <taxon>unclassified sequences</taxon>
        <taxon>metagenomes</taxon>
        <taxon>ecological metagenomes</taxon>
    </lineage>
</organism>
<dbReference type="AlphaFoldDB" id="A0A645AJM3"/>
<keyword evidence="1" id="KW-0812">Transmembrane</keyword>
<proteinExistence type="predicted"/>
<accession>A0A645AJM3</accession>
<dbReference type="Pfam" id="PF12841">
    <property type="entry name" value="YvrJ"/>
    <property type="match status" value="1"/>
</dbReference>
<evidence type="ECO:0008006" key="3">
    <source>
        <dbReference type="Google" id="ProtNLM"/>
    </source>
</evidence>
<sequence>MDVGKEGTGMDANVDVLAYMELISNTGFPIVIAMYLLHRMEKKLDALVGAIEELSRAFK</sequence>